<keyword evidence="1" id="KW-0812">Transmembrane</keyword>
<evidence type="ECO:0008006" key="4">
    <source>
        <dbReference type="Google" id="ProtNLM"/>
    </source>
</evidence>
<dbReference type="Proteomes" id="UP001596514">
    <property type="component" value="Unassembled WGS sequence"/>
</dbReference>
<evidence type="ECO:0000313" key="3">
    <source>
        <dbReference type="Proteomes" id="UP001596514"/>
    </source>
</evidence>
<feature type="transmembrane region" description="Helical" evidence="1">
    <location>
        <begin position="217"/>
        <end position="236"/>
    </location>
</feature>
<proteinExistence type="predicted"/>
<evidence type="ECO:0000256" key="1">
    <source>
        <dbReference type="SAM" id="Phobius"/>
    </source>
</evidence>
<keyword evidence="3" id="KW-1185">Reference proteome</keyword>
<protein>
    <recommendedName>
        <fullName evidence="4">Vegetative cell wall protein gp1</fullName>
    </recommendedName>
</protein>
<accession>A0ABW2TEC1</accession>
<gene>
    <name evidence="2" type="ORF">ACFQVD_42070</name>
</gene>
<feature type="transmembrane region" description="Helical" evidence="1">
    <location>
        <begin position="66"/>
        <end position="88"/>
    </location>
</feature>
<evidence type="ECO:0000313" key="2">
    <source>
        <dbReference type="EMBL" id="MFC7606704.1"/>
    </source>
</evidence>
<dbReference type="RefSeq" id="WP_364148793.1">
    <property type="nucleotide sequence ID" value="NZ_JBHSIJ010000002.1"/>
</dbReference>
<keyword evidence="1" id="KW-0472">Membrane</keyword>
<dbReference type="EMBL" id="JBHTEE010000001">
    <property type="protein sequence ID" value="MFC7606704.1"/>
    <property type="molecule type" value="Genomic_DNA"/>
</dbReference>
<reference evidence="3" key="1">
    <citation type="journal article" date="2019" name="Int. J. Syst. Evol. Microbiol.">
        <title>The Global Catalogue of Microorganisms (GCM) 10K type strain sequencing project: providing services to taxonomists for standard genome sequencing and annotation.</title>
        <authorList>
            <consortium name="The Broad Institute Genomics Platform"/>
            <consortium name="The Broad Institute Genome Sequencing Center for Infectious Disease"/>
            <person name="Wu L."/>
            <person name="Ma J."/>
        </authorList>
    </citation>
    <scope>NUCLEOTIDE SEQUENCE [LARGE SCALE GENOMIC DNA]</scope>
    <source>
        <strain evidence="3">JCM 10083</strain>
    </source>
</reference>
<feature type="transmembrane region" description="Helical" evidence="1">
    <location>
        <begin position="16"/>
        <end position="37"/>
    </location>
</feature>
<sequence length="328" mass="35112">MTVFLAELGKKLAERWLTLLVLPGLVYLTCAVVAATLRHGRALDVAALRDTANRIAAQPASASPGAVLLAAAGILAAAAAAALTAAALGQAVERVWTTPGRNPLARRLTERRRKRWDEADARVRREITAAVRAGAGSAPQVSGAPAHEVGDAIGARNAIGLTRPQRPTWIGDRLYAADQRVHAAYDLDLDSAWPRLWLIMPEQTRAELTVARDNHTAAARLAGWAILYLPLGWWWWPAIPVTVAIALTARVRARQAAAVLADLVEATVDLYGRDLAVQLGISHDGPLTRQTGLAITGTLRKDLESLPAVPATSVEQRAVPEVRDRDTS</sequence>
<comment type="caution">
    <text evidence="2">The sequence shown here is derived from an EMBL/GenBank/DDBJ whole genome shotgun (WGS) entry which is preliminary data.</text>
</comment>
<organism evidence="2 3">
    <name type="scientific">Streptosporangium amethystogenes subsp. fukuiense</name>
    <dbReference type="NCBI Taxonomy" id="698418"/>
    <lineage>
        <taxon>Bacteria</taxon>
        <taxon>Bacillati</taxon>
        <taxon>Actinomycetota</taxon>
        <taxon>Actinomycetes</taxon>
        <taxon>Streptosporangiales</taxon>
        <taxon>Streptosporangiaceae</taxon>
        <taxon>Streptosporangium</taxon>
    </lineage>
</organism>
<name>A0ABW2TEC1_9ACTN</name>
<keyword evidence="1" id="KW-1133">Transmembrane helix</keyword>